<keyword evidence="6" id="KW-0333">Golgi apparatus</keyword>
<dbReference type="AlphaFoldDB" id="A0AAD5XX91"/>
<evidence type="ECO:0000256" key="5">
    <source>
        <dbReference type="ARBA" id="ARBA00022927"/>
    </source>
</evidence>
<gene>
    <name evidence="9" type="ORF">HK099_000916</name>
</gene>
<evidence type="ECO:0000313" key="9">
    <source>
        <dbReference type="EMBL" id="KAJ3205136.1"/>
    </source>
</evidence>
<keyword evidence="7" id="KW-0472">Membrane</keyword>
<dbReference type="InterPro" id="IPR007255">
    <property type="entry name" value="COG8"/>
</dbReference>
<dbReference type="PANTHER" id="PTHR21311:SF0">
    <property type="entry name" value="CONSERVED OLIGOMERIC GOLGI COMPLEX SUBUNIT 8"/>
    <property type="match status" value="1"/>
</dbReference>
<dbReference type="EMBL" id="JADGJW010001230">
    <property type="protein sequence ID" value="KAJ3205136.1"/>
    <property type="molecule type" value="Genomic_DNA"/>
</dbReference>
<keyword evidence="10" id="KW-1185">Reference proteome</keyword>
<sequence length="558" mass="63933">MVEHALLISMLLEQQSSLKDQVKILLTKELLEEKEQLSYLNTITNLSSLDSLKQEPTLLKEKTELQISDQTTLAYNEYSSFLAANRCGNNIKEGYSSLDKKLQNFLLSLPELEKSLLKFNQDTQPILEEGKDCKLILSQLPKILDLLEIPTLIHTFIKNGYYEEAMDLKVHVNRRMEAFPEPEIRIVFLQHRNYFLQNLFHQITLNLKKNIELEDKNKKNFSKSGENLQKGNNVSENQIKPNISTNPQLEFLRKYIEASREHFFNIVTQYKSIFSENNQLYFSSNSTECFLDEKSVSVCTNTILSSFVKYNLDQFIEVLEVNVKTLKEVNAINSIMTQTMYYGMSLGRIGIDFRQAVTYIFEDAVGDVVEGIIIAGVNNFIKFAQDSKLENVKKKVTIYDEGFSVSGSFGSLQTILPPSSLLQYPPLAGLLNSYLSAFNQLRVLPLIGLIDRVVLFTKKSLEKIIETLENISSLISEKEQKDEYNNCLYMFSEVLVVDIIKGLKLVYSQGSNAGAKVNLQELVDRLINKKELCKPIEKFVNTILFDKMKEDDLLQKNV</sequence>
<keyword evidence="4" id="KW-0813">Transport</keyword>
<evidence type="ECO:0000256" key="8">
    <source>
        <dbReference type="ARBA" id="ARBA00031347"/>
    </source>
</evidence>
<evidence type="ECO:0000256" key="2">
    <source>
        <dbReference type="ARBA" id="ARBA00006419"/>
    </source>
</evidence>
<comment type="subcellular location">
    <subcellularLocation>
        <location evidence="1">Golgi apparatus membrane</location>
        <topology evidence="1">Peripheral membrane protein</topology>
    </subcellularLocation>
</comment>
<dbReference type="Pfam" id="PF04124">
    <property type="entry name" value="Dor1"/>
    <property type="match status" value="2"/>
</dbReference>
<dbReference type="GO" id="GO:0015031">
    <property type="term" value="P:protein transport"/>
    <property type="evidence" value="ECO:0007669"/>
    <property type="project" value="UniProtKB-KW"/>
</dbReference>
<comment type="similarity">
    <text evidence="2">Belongs to the COG8 family.</text>
</comment>
<reference evidence="9" key="1">
    <citation type="submission" date="2020-05" db="EMBL/GenBank/DDBJ databases">
        <title>Phylogenomic resolution of chytrid fungi.</title>
        <authorList>
            <person name="Stajich J.E."/>
            <person name="Amses K."/>
            <person name="Simmons R."/>
            <person name="Seto K."/>
            <person name="Myers J."/>
            <person name="Bonds A."/>
            <person name="Quandt C.A."/>
            <person name="Barry K."/>
            <person name="Liu P."/>
            <person name="Grigoriev I."/>
            <person name="Longcore J.E."/>
            <person name="James T.Y."/>
        </authorList>
    </citation>
    <scope>NUCLEOTIDE SEQUENCE</scope>
    <source>
        <strain evidence="9">JEL0476</strain>
    </source>
</reference>
<evidence type="ECO:0000313" key="10">
    <source>
        <dbReference type="Proteomes" id="UP001211065"/>
    </source>
</evidence>
<comment type="caution">
    <text evidence="9">The sequence shown here is derived from an EMBL/GenBank/DDBJ whole genome shotgun (WGS) entry which is preliminary data.</text>
</comment>
<proteinExistence type="inferred from homology"/>
<organism evidence="9 10">
    <name type="scientific">Clydaea vesicula</name>
    <dbReference type="NCBI Taxonomy" id="447962"/>
    <lineage>
        <taxon>Eukaryota</taxon>
        <taxon>Fungi</taxon>
        <taxon>Fungi incertae sedis</taxon>
        <taxon>Chytridiomycota</taxon>
        <taxon>Chytridiomycota incertae sedis</taxon>
        <taxon>Chytridiomycetes</taxon>
        <taxon>Lobulomycetales</taxon>
        <taxon>Lobulomycetaceae</taxon>
        <taxon>Clydaea</taxon>
    </lineage>
</organism>
<evidence type="ECO:0000256" key="4">
    <source>
        <dbReference type="ARBA" id="ARBA00022448"/>
    </source>
</evidence>
<dbReference type="GO" id="GO:0017119">
    <property type="term" value="C:Golgi transport complex"/>
    <property type="evidence" value="ECO:0007669"/>
    <property type="project" value="InterPro"/>
</dbReference>
<evidence type="ECO:0000256" key="7">
    <source>
        <dbReference type="ARBA" id="ARBA00023136"/>
    </source>
</evidence>
<evidence type="ECO:0000256" key="3">
    <source>
        <dbReference type="ARBA" id="ARBA00020983"/>
    </source>
</evidence>
<dbReference type="PANTHER" id="PTHR21311">
    <property type="entry name" value="CONSERVED OLIGOMERIC GOLGI COMPLEX COMPONENT 8"/>
    <property type="match status" value="1"/>
</dbReference>
<evidence type="ECO:0000256" key="1">
    <source>
        <dbReference type="ARBA" id="ARBA00004395"/>
    </source>
</evidence>
<protein>
    <recommendedName>
        <fullName evidence="3">Conserved oligomeric Golgi complex subunit 8</fullName>
    </recommendedName>
    <alternativeName>
        <fullName evidence="8">Component of oligomeric Golgi complex 8</fullName>
    </alternativeName>
</protein>
<name>A0AAD5XX91_9FUNG</name>
<dbReference type="GO" id="GO:0000139">
    <property type="term" value="C:Golgi membrane"/>
    <property type="evidence" value="ECO:0007669"/>
    <property type="project" value="UniProtKB-SubCell"/>
</dbReference>
<evidence type="ECO:0000256" key="6">
    <source>
        <dbReference type="ARBA" id="ARBA00023034"/>
    </source>
</evidence>
<dbReference type="Proteomes" id="UP001211065">
    <property type="component" value="Unassembled WGS sequence"/>
</dbReference>
<accession>A0AAD5XX91</accession>
<keyword evidence="5" id="KW-0653">Protein transport</keyword>
<dbReference type="GO" id="GO:0006891">
    <property type="term" value="P:intra-Golgi vesicle-mediated transport"/>
    <property type="evidence" value="ECO:0007669"/>
    <property type="project" value="TreeGrafter"/>
</dbReference>